<gene>
    <name evidence="1" type="ORF">METZ01_LOCUS410511</name>
</gene>
<evidence type="ECO:0000313" key="1">
    <source>
        <dbReference type="EMBL" id="SVD57657.1"/>
    </source>
</evidence>
<dbReference type="AlphaFoldDB" id="A0A382WFQ1"/>
<name>A0A382WFQ1_9ZZZZ</name>
<feature type="non-terminal residue" evidence="1">
    <location>
        <position position="1"/>
    </location>
</feature>
<protein>
    <recommendedName>
        <fullName evidence="2">Orotate phosphoribosyltransferase</fullName>
    </recommendedName>
</protein>
<organism evidence="1">
    <name type="scientific">marine metagenome</name>
    <dbReference type="NCBI Taxonomy" id="408172"/>
    <lineage>
        <taxon>unclassified sequences</taxon>
        <taxon>metagenomes</taxon>
        <taxon>ecological metagenomes</taxon>
    </lineage>
</organism>
<sequence length="67" mass="6948">VRRSVRLGDFTLASGAKSNYYVDARTTTMSAEGQVLLGKVAYGTVLGSGLRPTHAGGLTMGADPIAY</sequence>
<dbReference type="Gene3D" id="3.40.50.2020">
    <property type="match status" value="1"/>
</dbReference>
<feature type="non-terminal residue" evidence="1">
    <location>
        <position position="67"/>
    </location>
</feature>
<reference evidence="1" key="1">
    <citation type="submission" date="2018-05" db="EMBL/GenBank/DDBJ databases">
        <authorList>
            <person name="Lanie J.A."/>
            <person name="Ng W.-L."/>
            <person name="Kazmierczak K.M."/>
            <person name="Andrzejewski T.M."/>
            <person name="Davidsen T.M."/>
            <person name="Wayne K.J."/>
            <person name="Tettelin H."/>
            <person name="Glass J.I."/>
            <person name="Rusch D."/>
            <person name="Podicherti R."/>
            <person name="Tsui H.-C.T."/>
            <person name="Winkler M.E."/>
        </authorList>
    </citation>
    <scope>NUCLEOTIDE SEQUENCE</scope>
</reference>
<dbReference type="SUPFAM" id="SSF53271">
    <property type="entry name" value="PRTase-like"/>
    <property type="match status" value="1"/>
</dbReference>
<dbReference type="EMBL" id="UINC01159525">
    <property type="protein sequence ID" value="SVD57657.1"/>
    <property type="molecule type" value="Genomic_DNA"/>
</dbReference>
<proteinExistence type="predicted"/>
<evidence type="ECO:0008006" key="2">
    <source>
        <dbReference type="Google" id="ProtNLM"/>
    </source>
</evidence>
<accession>A0A382WFQ1</accession>
<dbReference type="InterPro" id="IPR029057">
    <property type="entry name" value="PRTase-like"/>
</dbReference>